<evidence type="ECO:0008006" key="3">
    <source>
        <dbReference type="Google" id="ProtNLM"/>
    </source>
</evidence>
<dbReference type="GeneID" id="54564124"/>
<dbReference type="InterPro" id="IPR022198">
    <property type="entry name" value="DUF3723"/>
</dbReference>
<protein>
    <recommendedName>
        <fullName evidence="3">ParB/Sulfiredoxin domain-containing protein</fullName>
    </recommendedName>
</protein>
<evidence type="ECO:0000313" key="2">
    <source>
        <dbReference type="Proteomes" id="UP000799537"/>
    </source>
</evidence>
<dbReference type="Pfam" id="PF12520">
    <property type="entry name" value="DUF3723"/>
    <property type="match status" value="1"/>
</dbReference>
<dbReference type="AlphaFoldDB" id="A0A6A6BZG7"/>
<keyword evidence="2" id="KW-1185">Reference proteome</keyword>
<accession>A0A6A6BZG7</accession>
<sequence length="128" mass="14868">MIDSHRTYFRGYALIRMNQLQFQTGRELNNKHVAKLRKIFQLEGCYHYDHRHSIPVIMNESLLLDALSRQHPGLDQLPTTGEEAPALRFAADVQVICLHGRHRIAAAEQTLGLLDRWWIVEVFSDGKY</sequence>
<dbReference type="OrthoDB" id="5421195at2759"/>
<proteinExistence type="predicted"/>
<gene>
    <name evidence="1" type="ORF">M409DRAFT_38039</name>
</gene>
<dbReference type="RefSeq" id="XP_033659838.1">
    <property type="nucleotide sequence ID" value="XM_033810852.1"/>
</dbReference>
<reference evidence="1" key="1">
    <citation type="journal article" date="2020" name="Stud. Mycol.">
        <title>101 Dothideomycetes genomes: a test case for predicting lifestyles and emergence of pathogens.</title>
        <authorList>
            <person name="Haridas S."/>
            <person name="Albert R."/>
            <person name="Binder M."/>
            <person name="Bloem J."/>
            <person name="Labutti K."/>
            <person name="Salamov A."/>
            <person name="Andreopoulos B."/>
            <person name="Baker S."/>
            <person name="Barry K."/>
            <person name="Bills G."/>
            <person name="Bluhm B."/>
            <person name="Cannon C."/>
            <person name="Castanera R."/>
            <person name="Culley D."/>
            <person name="Daum C."/>
            <person name="Ezra D."/>
            <person name="Gonzalez J."/>
            <person name="Henrissat B."/>
            <person name="Kuo A."/>
            <person name="Liang C."/>
            <person name="Lipzen A."/>
            <person name="Lutzoni F."/>
            <person name="Magnuson J."/>
            <person name="Mondo S."/>
            <person name="Nolan M."/>
            <person name="Ohm R."/>
            <person name="Pangilinan J."/>
            <person name="Park H.-J."/>
            <person name="Ramirez L."/>
            <person name="Alfaro M."/>
            <person name="Sun H."/>
            <person name="Tritt A."/>
            <person name="Yoshinaga Y."/>
            <person name="Zwiers L.-H."/>
            <person name="Turgeon B."/>
            <person name="Goodwin S."/>
            <person name="Spatafora J."/>
            <person name="Crous P."/>
            <person name="Grigoriev I."/>
        </authorList>
    </citation>
    <scope>NUCLEOTIDE SEQUENCE</scope>
    <source>
        <strain evidence="1">ATCC 36951</strain>
    </source>
</reference>
<name>A0A6A6BZG7_ZASCE</name>
<dbReference type="EMBL" id="ML993645">
    <property type="protein sequence ID" value="KAF2158949.1"/>
    <property type="molecule type" value="Genomic_DNA"/>
</dbReference>
<organism evidence="1 2">
    <name type="scientific">Zasmidium cellare ATCC 36951</name>
    <dbReference type="NCBI Taxonomy" id="1080233"/>
    <lineage>
        <taxon>Eukaryota</taxon>
        <taxon>Fungi</taxon>
        <taxon>Dikarya</taxon>
        <taxon>Ascomycota</taxon>
        <taxon>Pezizomycotina</taxon>
        <taxon>Dothideomycetes</taxon>
        <taxon>Dothideomycetidae</taxon>
        <taxon>Mycosphaerellales</taxon>
        <taxon>Mycosphaerellaceae</taxon>
        <taxon>Zasmidium</taxon>
    </lineage>
</organism>
<dbReference type="Proteomes" id="UP000799537">
    <property type="component" value="Unassembled WGS sequence"/>
</dbReference>
<evidence type="ECO:0000313" key="1">
    <source>
        <dbReference type="EMBL" id="KAF2158949.1"/>
    </source>
</evidence>